<sequence length="76" mass="8671">MTEEQEKLLDISIELGKLANQTDLYAELLDAYIMDLRRGEPTAQTYLIKLLPKLRDALSSHSKDLYKLSDATCPEE</sequence>
<accession>A0A0R2BFE4</accession>
<dbReference type="AlphaFoldDB" id="A0A0R2BFE4"/>
<protein>
    <submittedName>
        <fullName evidence="1">Uncharacterized protein</fullName>
    </submittedName>
</protein>
<evidence type="ECO:0000313" key="2">
    <source>
        <dbReference type="Proteomes" id="UP000051612"/>
    </source>
</evidence>
<gene>
    <name evidence="1" type="ORF">FC48_GL000535</name>
</gene>
<dbReference type="EMBL" id="AYYN01000013">
    <property type="protein sequence ID" value="KRM77879.1"/>
    <property type="molecule type" value="Genomic_DNA"/>
</dbReference>
<proteinExistence type="predicted"/>
<reference evidence="1 2" key="1">
    <citation type="journal article" date="2015" name="Genome Announc.">
        <title>Expanding the biotechnology potential of lactobacilli through comparative genomics of 213 strains and associated genera.</title>
        <authorList>
            <person name="Sun Z."/>
            <person name="Harris H.M."/>
            <person name="McCann A."/>
            <person name="Guo C."/>
            <person name="Argimon S."/>
            <person name="Zhang W."/>
            <person name="Yang X."/>
            <person name="Jeffery I.B."/>
            <person name="Cooney J.C."/>
            <person name="Kagawa T.F."/>
            <person name="Liu W."/>
            <person name="Song Y."/>
            <person name="Salvetti E."/>
            <person name="Wrobel A."/>
            <person name="Rasinkangas P."/>
            <person name="Parkhill J."/>
            <person name="Rea M.C."/>
            <person name="O'Sullivan O."/>
            <person name="Ritari J."/>
            <person name="Douillard F.P."/>
            <person name="Paul Ross R."/>
            <person name="Yang R."/>
            <person name="Briner A.E."/>
            <person name="Felis G.E."/>
            <person name="de Vos W.M."/>
            <person name="Barrangou R."/>
            <person name="Klaenhammer T.R."/>
            <person name="Caufield P.W."/>
            <person name="Cui Y."/>
            <person name="Zhang H."/>
            <person name="O'Toole P.W."/>
        </authorList>
    </citation>
    <scope>NUCLEOTIDE SEQUENCE [LARGE SCALE GENOMIC DNA]</scope>
    <source>
        <strain evidence="1 2">DSM 20452</strain>
    </source>
</reference>
<dbReference type="Proteomes" id="UP000051612">
    <property type="component" value="Unassembled WGS sequence"/>
</dbReference>
<dbReference type="RefSeq" id="WP_056958081.1">
    <property type="nucleotide sequence ID" value="NZ_AYYN01000013.1"/>
</dbReference>
<organism evidence="1 2">
    <name type="scientific">Ligilactobacillus murinus DSM 20452 = NBRC 14221</name>
    <dbReference type="NCBI Taxonomy" id="1423772"/>
    <lineage>
        <taxon>Bacteria</taxon>
        <taxon>Bacillati</taxon>
        <taxon>Bacillota</taxon>
        <taxon>Bacilli</taxon>
        <taxon>Lactobacillales</taxon>
        <taxon>Lactobacillaceae</taxon>
        <taxon>Ligilactobacillus</taxon>
    </lineage>
</organism>
<dbReference type="PATRIC" id="fig|1423772.3.peg.581"/>
<comment type="caution">
    <text evidence="1">The sequence shown here is derived from an EMBL/GenBank/DDBJ whole genome shotgun (WGS) entry which is preliminary data.</text>
</comment>
<name>A0A0R2BFE4_9LACO</name>
<evidence type="ECO:0000313" key="1">
    <source>
        <dbReference type="EMBL" id="KRM77879.1"/>
    </source>
</evidence>